<evidence type="ECO:0000313" key="4">
    <source>
        <dbReference type="EMBL" id="SVB32925.1"/>
    </source>
</evidence>
<dbReference type="InterPro" id="IPR018392">
    <property type="entry name" value="LysM"/>
</dbReference>
<feature type="domain" description="LysM" evidence="3">
    <location>
        <begin position="93"/>
        <end position="137"/>
    </location>
</feature>
<dbReference type="PROSITE" id="PS51782">
    <property type="entry name" value="LYSM"/>
    <property type="match status" value="4"/>
</dbReference>
<name>A0A382D3N3_9ZZZZ</name>
<feature type="compositionally biased region" description="Low complexity" evidence="1">
    <location>
        <begin position="402"/>
        <end position="437"/>
    </location>
</feature>
<accession>A0A382D3N3</accession>
<dbReference type="PROSITE" id="PS50943">
    <property type="entry name" value="HTH_CROC1"/>
    <property type="match status" value="1"/>
</dbReference>
<dbReference type="AlphaFoldDB" id="A0A382D3N3"/>
<feature type="non-terminal residue" evidence="4">
    <location>
        <position position="1"/>
    </location>
</feature>
<feature type="domain" description="HTH cro/C1-type" evidence="2">
    <location>
        <begin position="153"/>
        <end position="174"/>
    </location>
</feature>
<reference evidence="4" key="1">
    <citation type="submission" date="2018-05" db="EMBL/GenBank/DDBJ databases">
        <authorList>
            <person name="Lanie J.A."/>
            <person name="Ng W.-L."/>
            <person name="Kazmierczak K.M."/>
            <person name="Andrzejewski T.M."/>
            <person name="Davidsen T.M."/>
            <person name="Wayne K.J."/>
            <person name="Tettelin H."/>
            <person name="Glass J.I."/>
            <person name="Rusch D."/>
            <person name="Podicherti R."/>
            <person name="Tsui H.-C.T."/>
            <person name="Winkler M.E."/>
        </authorList>
    </citation>
    <scope>NUCLEOTIDE SEQUENCE</scope>
</reference>
<feature type="domain" description="LysM" evidence="3">
    <location>
        <begin position="37"/>
        <end position="81"/>
    </location>
</feature>
<feature type="domain" description="LysM" evidence="3">
    <location>
        <begin position="208"/>
        <end position="252"/>
    </location>
</feature>
<dbReference type="InterPro" id="IPR001387">
    <property type="entry name" value="Cro/C1-type_HTH"/>
</dbReference>
<evidence type="ECO:0008006" key="5">
    <source>
        <dbReference type="Google" id="ProtNLM"/>
    </source>
</evidence>
<dbReference type="PANTHER" id="PTHR33734">
    <property type="entry name" value="LYSM DOMAIN-CONTAINING GPI-ANCHORED PROTEIN 2"/>
    <property type="match status" value="1"/>
</dbReference>
<evidence type="ECO:0000259" key="3">
    <source>
        <dbReference type="PROSITE" id="PS51782"/>
    </source>
</evidence>
<dbReference type="CDD" id="cd00118">
    <property type="entry name" value="LysM"/>
    <property type="match status" value="4"/>
</dbReference>
<feature type="domain" description="LysM" evidence="3">
    <location>
        <begin position="150"/>
        <end position="194"/>
    </location>
</feature>
<dbReference type="InterPro" id="IPR036779">
    <property type="entry name" value="LysM_dom_sf"/>
</dbReference>
<dbReference type="Pfam" id="PF01476">
    <property type="entry name" value="LysM"/>
    <property type="match status" value="4"/>
</dbReference>
<gene>
    <name evidence="4" type="ORF">METZ01_LOCUS185779</name>
</gene>
<dbReference type="SUPFAM" id="SSF54106">
    <property type="entry name" value="LysM domain"/>
    <property type="match status" value="4"/>
</dbReference>
<evidence type="ECO:0000256" key="1">
    <source>
        <dbReference type="SAM" id="MobiDB-lite"/>
    </source>
</evidence>
<proteinExistence type="predicted"/>
<evidence type="ECO:0000259" key="2">
    <source>
        <dbReference type="PROSITE" id="PS50943"/>
    </source>
</evidence>
<dbReference type="SMART" id="SM00257">
    <property type="entry name" value="LysM"/>
    <property type="match status" value="4"/>
</dbReference>
<dbReference type="Gene3D" id="3.10.350.10">
    <property type="entry name" value="LysM domain"/>
    <property type="match status" value="4"/>
</dbReference>
<feature type="non-terminal residue" evidence="4">
    <location>
        <position position="461"/>
    </location>
</feature>
<dbReference type="PANTHER" id="PTHR33734:SF22">
    <property type="entry name" value="MEMBRANE-BOUND LYTIC MUREIN TRANSGLYCOSYLASE D"/>
    <property type="match status" value="1"/>
</dbReference>
<dbReference type="EMBL" id="UINC01037438">
    <property type="protein sequence ID" value="SVB32925.1"/>
    <property type="molecule type" value="Genomic_DNA"/>
</dbReference>
<sequence length="461" mass="46984">VNQAAGSGYRLRWRAALAIVALVAASLVVVSPVAADVRVTVRAGDSLSLLSLKYGVSVSAIMVANGITNPDLLYMGQELVIPGLGPSAATTSVVVTVEWGDSLSAIATDYGVSVAALMEANGIGDANAIFAGQELVVPGVSGPLLPAGPVVVSVVSGDTLSEIAEEYGVSLSELMVANSLANPDSIYIGQRLTIPGAGPPPTTTLPPLRIAVTPGDNLSGIAATYGVTISAIAAANGITNPNMLTVGQELLIPGVYGLAAAPQFSTDYGPVFVDGRGWGHGRGMGQYGALGYAIDEGWTRDRILDHYYGGTTSGTVDAPEIGVRLLGRDGQATTVYVESALLAVGGESGDWTQVDGQAVRVALEGDADRYRVATGSSCTGSFSDTGLVISSPIVRIRAAHMAPPGATTTTTTTTTVAPEGAPTTTTTTTVPPTTTLPPDDDEPGWDDPYADCRGTEHCENP</sequence>
<feature type="compositionally biased region" description="Acidic residues" evidence="1">
    <location>
        <begin position="438"/>
        <end position="449"/>
    </location>
</feature>
<protein>
    <recommendedName>
        <fullName evidence="5">LysM peptidoglycan-binding domain-containing protein</fullName>
    </recommendedName>
</protein>
<feature type="region of interest" description="Disordered" evidence="1">
    <location>
        <begin position="402"/>
        <end position="461"/>
    </location>
</feature>
<organism evidence="4">
    <name type="scientific">marine metagenome</name>
    <dbReference type="NCBI Taxonomy" id="408172"/>
    <lineage>
        <taxon>unclassified sequences</taxon>
        <taxon>metagenomes</taxon>
        <taxon>ecological metagenomes</taxon>
    </lineage>
</organism>